<proteinExistence type="predicted"/>
<accession>A0A0L8H375</accession>
<evidence type="ECO:0000313" key="1">
    <source>
        <dbReference type="EMBL" id="KOF83539.1"/>
    </source>
</evidence>
<name>A0A0L8H375_OCTBM</name>
<protein>
    <submittedName>
        <fullName evidence="1">Uncharacterized protein</fullName>
    </submittedName>
</protein>
<gene>
    <name evidence="1" type="ORF">OCBIM_22023621mg</name>
</gene>
<reference evidence="1" key="1">
    <citation type="submission" date="2015-07" db="EMBL/GenBank/DDBJ databases">
        <title>MeaNS - Measles Nucleotide Surveillance Program.</title>
        <authorList>
            <person name="Tran T."/>
            <person name="Druce J."/>
        </authorList>
    </citation>
    <scope>NUCLEOTIDE SEQUENCE</scope>
    <source>
        <strain evidence="1">UCB-OBI-ISO-001</strain>
        <tissue evidence="1">Gonad</tissue>
    </source>
</reference>
<dbReference type="EMBL" id="KQ419445">
    <property type="protein sequence ID" value="KOF83539.1"/>
    <property type="molecule type" value="Genomic_DNA"/>
</dbReference>
<sequence length="421" mass="47754">MNYDTCRCEPRCRNVQSCGISQKFNDITCQCEEKCSYAVSCRANEKVNYDTCRCEPRCRNVQSCGIAQKFNDITCQCEDKCSYAVSCRANERVNYDTCRCEPRCQNVRVCDVIKQRFNDITCQCENKCNYLPTCRNDERINYDTCRCESRCAVVSNCNANQRFDYVQCRCINQCIRPPVCTTGEQLDLINCRCVNVFCPDAPICQNGERLDSTRCICTRTATDSPVVRPTGLDCKPTVNINFRSLNQTNSRFLHVKGVTTRYNTEAEDNYTGVFDGYCQILLTKFNFGNTIPPIAISLRYRLEKSQLGMKPYALVTNSNNMQTPSILIAATSSYIEFGIRTLQQGYRSIKVLASGSDWEYVGLIYDGNQLIAQVGDYVQKTPVSGTIEAKSNSLVIGAGYGYENFRGEIDYVRFFQCNPDP</sequence>
<dbReference type="AlphaFoldDB" id="A0A0L8H375"/>
<dbReference type="OrthoDB" id="6133855at2759"/>
<organism evidence="1">
    <name type="scientific">Octopus bimaculoides</name>
    <name type="common">California two-spotted octopus</name>
    <dbReference type="NCBI Taxonomy" id="37653"/>
    <lineage>
        <taxon>Eukaryota</taxon>
        <taxon>Metazoa</taxon>
        <taxon>Spiralia</taxon>
        <taxon>Lophotrochozoa</taxon>
        <taxon>Mollusca</taxon>
        <taxon>Cephalopoda</taxon>
        <taxon>Coleoidea</taxon>
        <taxon>Octopodiformes</taxon>
        <taxon>Octopoda</taxon>
        <taxon>Incirrata</taxon>
        <taxon>Octopodidae</taxon>
        <taxon>Octopus</taxon>
    </lineage>
</organism>